<comment type="subunit">
    <text evidence="2">Monomer. Binds 30S ribosomal subunits, but not 50S ribosomal subunits or 70S ribosomes.</text>
</comment>
<dbReference type="InterPro" id="IPR015946">
    <property type="entry name" value="KH_dom-like_a/b"/>
</dbReference>
<keyword evidence="1 2" id="KW-0690">Ribosome biogenesis</keyword>
<comment type="subcellular location">
    <subcellularLocation>
        <location evidence="2">Cytoplasm</location>
    </subcellularLocation>
</comment>
<organism evidence="4 5">
    <name type="scientific">Komagataeibacter nataicola</name>
    <dbReference type="NCBI Taxonomy" id="265960"/>
    <lineage>
        <taxon>Bacteria</taxon>
        <taxon>Pseudomonadati</taxon>
        <taxon>Pseudomonadota</taxon>
        <taxon>Alphaproteobacteria</taxon>
        <taxon>Acetobacterales</taxon>
        <taxon>Acetobacteraceae</taxon>
        <taxon>Komagataeibacter</taxon>
    </lineage>
</organism>
<dbReference type="NCBIfam" id="NF001802">
    <property type="entry name" value="PRK00521.2-5"/>
    <property type="match status" value="1"/>
</dbReference>
<evidence type="ECO:0000313" key="5">
    <source>
        <dbReference type="Proteomes" id="UP000189683"/>
    </source>
</evidence>
<dbReference type="EMBL" id="CP019875">
    <property type="protein sequence ID" value="AQU87709.1"/>
    <property type="molecule type" value="Genomic_DNA"/>
</dbReference>
<dbReference type="NCBIfam" id="TIGR00082">
    <property type="entry name" value="rbfA"/>
    <property type="match status" value="1"/>
</dbReference>
<dbReference type="AlphaFoldDB" id="A0A9N7CND2"/>
<comment type="function">
    <text evidence="2">One of several proteins that assist in the late maturation steps of the functional core of the 30S ribosomal subunit. Associates with free 30S ribosomal subunits (but not with 30S subunits that are part of 70S ribosomes or polysomes). Required for efficient processing of 16S rRNA. May interact with the 5'-terminal helix region of 16S rRNA.</text>
</comment>
<dbReference type="InterPro" id="IPR000238">
    <property type="entry name" value="RbfA"/>
</dbReference>
<reference evidence="5" key="1">
    <citation type="submission" date="2017-02" db="EMBL/GenBank/DDBJ databases">
        <title>zhang.</title>
        <authorList>
            <person name="Zhang H."/>
        </authorList>
    </citation>
    <scope>NUCLEOTIDE SEQUENCE [LARGE SCALE GENOMIC DNA]</scope>
    <source>
        <strain evidence="5">RZS01</strain>
    </source>
</reference>
<dbReference type="PROSITE" id="PS01319">
    <property type="entry name" value="RBFA"/>
    <property type="match status" value="1"/>
</dbReference>
<evidence type="ECO:0000256" key="1">
    <source>
        <dbReference type="ARBA" id="ARBA00022517"/>
    </source>
</evidence>
<evidence type="ECO:0000256" key="2">
    <source>
        <dbReference type="HAMAP-Rule" id="MF_00003"/>
    </source>
</evidence>
<evidence type="ECO:0000313" key="4">
    <source>
        <dbReference type="EMBL" id="AQU87709.1"/>
    </source>
</evidence>
<dbReference type="GO" id="GO:0030490">
    <property type="term" value="P:maturation of SSU-rRNA"/>
    <property type="evidence" value="ECO:0007669"/>
    <property type="project" value="UniProtKB-UniRule"/>
</dbReference>
<name>A0A9N7CND2_9PROT</name>
<dbReference type="InterPro" id="IPR023799">
    <property type="entry name" value="RbfA_dom_sf"/>
</dbReference>
<dbReference type="GO" id="GO:0043024">
    <property type="term" value="F:ribosomal small subunit binding"/>
    <property type="evidence" value="ECO:0007669"/>
    <property type="project" value="TreeGrafter"/>
</dbReference>
<proteinExistence type="inferred from homology"/>
<feature type="region of interest" description="Disordered" evidence="3">
    <location>
        <begin position="1"/>
        <end position="32"/>
    </location>
</feature>
<dbReference type="HAMAP" id="MF_00003">
    <property type="entry name" value="RbfA"/>
    <property type="match status" value="1"/>
</dbReference>
<comment type="similarity">
    <text evidence="2">Belongs to the RbfA family.</text>
</comment>
<dbReference type="GO" id="GO:0005829">
    <property type="term" value="C:cytosol"/>
    <property type="evidence" value="ECO:0007669"/>
    <property type="project" value="TreeGrafter"/>
</dbReference>
<dbReference type="InterPro" id="IPR020053">
    <property type="entry name" value="Ribosome-bd_factorA_CS"/>
</dbReference>
<accession>A0A9N7CND2</accession>
<dbReference type="Gene3D" id="3.30.300.20">
    <property type="match status" value="1"/>
</dbReference>
<protein>
    <recommendedName>
        <fullName evidence="2">Ribosome-binding factor A</fullName>
    </recommendedName>
</protein>
<dbReference type="PANTHER" id="PTHR33515">
    <property type="entry name" value="RIBOSOME-BINDING FACTOR A, CHLOROPLASTIC-RELATED"/>
    <property type="match status" value="1"/>
</dbReference>
<dbReference type="KEGG" id="kna:B0W47_09755"/>
<evidence type="ECO:0000256" key="3">
    <source>
        <dbReference type="SAM" id="MobiDB-lite"/>
    </source>
</evidence>
<sequence>MSRNSSRKGMSENGPAGKLAGHSASGPSQRQLRVAEEVRRVLAEIFARTEFRDPDLADVRITVTEVRISPDLKHATVFVARLGRSDVAELLPALKRVTPFLRTRLSHALRLRGVPDLHFQPDTALDYAMEVDTMLRQPEVQRDLKDED</sequence>
<keyword evidence="2" id="KW-0963">Cytoplasm</keyword>
<dbReference type="SUPFAM" id="SSF89919">
    <property type="entry name" value="Ribosome-binding factor A, RbfA"/>
    <property type="match status" value="1"/>
</dbReference>
<gene>
    <name evidence="2" type="primary">rbfA</name>
    <name evidence="4" type="ORF">B0W47_09755</name>
</gene>
<dbReference type="Pfam" id="PF02033">
    <property type="entry name" value="RBFA"/>
    <property type="match status" value="1"/>
</dbReference>
<dbReference type="Proteomes" id="UP000189683">
    <property type="component" value="Chromosome"/>
</dbReference>
<dbReference type="PANTHER" id="PTHR33515:SF1">
    <property type="entry name" value="RIBOSOME-BINDING FACTOR A, CHLOROPLASTIC-RELATED"/>
    <property type="match status" value="1"/>
</dbReference>